<comment type="caution">
    <text evidence="3">The sequence shown here is derived from an EMBL/GenBank/DDBJ whole genome shotgun (WGS) entry which is preliminary data.</text>
</comment>
<proteinExistence type="predicted"/>
<dbReference type="RefSeq" id="WP_245502118.1">
    <property type="nucleotide sequence ID" value="NZ_MZXW01000004.1"/>
</dbReference>
<accession>A0A4Q1VN68</accession>
<evidence type="ECO:0000313" key="4">
    <source>
        <dbReference type="Proteomes" id="UP000290819"/>
    </source>
</evidence>
<keyword evidence="4" id="KW-1185">Reference proteome</keyword>
<dbReference type="GO" id="GO:0003755">
    <property type="term" value="F:peptidyl-prolyl cis-trans isomerase activity"/>
    <property type="evidence" value="ECO:0007669"/>
    <property type="project" value="InterPro"/>
</dbReference>
<name>A0A4Q1VN68_9BRAD</name>
<organism evidence="3 4">
    <name type="scientific">Bradyrhizobium betae</name>
    <dbReference type="NCBI Taxonomy" id="244734"/>
    <lineage>
        <taxon>Bacteria</taxon>
        <taxon>Pseudomonadati</taxon>
        <taxon>Pseudomonadota</taxon>
        <taxon>Alphaproteobacteria</taxon>
        <taxon>Hyphomicrobiales</taxon>
        <taxon>Nitrobacteraceae</taxon>
        <taxon>Bradyrhizobium</taxon>
    </lineage>
</organism>
<evidence type="ECO:0000256" key="1">
    <source>
        <dbReference type="SAM" id="MobiDB-lite"/>
    </source>
</evidence>
<feature type="region of interest" description="Disordered" evidence="1">
    <location>
        <begin position="1"/>
        <end position="25"/>
    </location>
</feature>
<feature type="compositionally biased region" description="Polar residues" evidence="1">
    <location>
        <begin position="13"/>
        <end position="24"/>
    </location>
</feature>
<gene>
    <name evidence="3" type="ORF">B5V03_00450</name>
</gene>
<evidence type="ECO:0000313" key="3">
    <source>
        <dbReference type="EMBL" id="RXT53978.1"/>
    </source>
</evidence>
<reference evidence="3 4" key="1">
    <citation type="submission" date="2017-03" db="EMBL/GenBank/DDBJ databases">
        <authorList>
            <person name="Safronova V.I."/>
            <person name="Sazanova A.L."/>
            <person name="Chirak E.R."/>
        </authorList>
    </citation>
    <scope>NUCLEOTIDE SEQUENCE [LARGE SCALE GENOMIC DNA]</scope>
    <source>
        <strain evidence="3 4">Opo-243</strain>
    </source>
</reference>
<dbReference type="Pfam" id="PF13145">
    <property type="entry name" value="Rotamase_2"/>
    <property type="match status" value="1"/>
</dbReference>
<dbReference type="InterPro" id="IPR000297">
    <property type="entry name" value="PPIase_PpiC"/>
</dbReference>
<sequence length="302" mass="34435">MSMPATPVEVQSFPISHTGGSNPDTGVARITTEPSRSLVSVIARLSHEPLLHFTLLGAIIFGIDAVLHPPVKDEKVITVTKAMRQSFIDNFDEDKERTPSNDQLQKMIDSWVASEILYREGKTLGVDRGDETIRDRIAYKMQLLIFDQIRVPRPTDEQLQAWFAENHARFDEPERVSFYITPPTDQATAQRQFEDIVQQRESEELQNLTRAILARPVASLAASFGDNFRTGLLAMPEGEWKLLQSKDGWHVTRLDSRRPGNLASLDKVRDDAARIWHTEETRKLAWEAVKRLKASYQVRYEP</sequence>
<protein>
    <recommendedName>
        <fullName evidence="2">PpiC domain-containing protein</fullName>
    </recommendedName>
</protein>
<feature type="domain" description="PpiC" evidence="2">
    <location>
        <begin position="154"/>
        <end position="270"/>
    </location>
</feature>
<dbReference type="Proteomes" id="UP000290819">
    <property type="component" value="Unassembled WGS sequence"/>
</dbReference>
<dbReference type="EMBL" id="MZXW01000004">
    <property type="protein sequence ID" value="RXT53978.1"/>
    <property type="molecule type" value="Genomic_DNA"/>
</dbReference>
<dbReference type="AlphaFoldDB" id="A0A4Q1VN68"/>
<evidence type="ECO:0000259" key="2">
    <source>
        <dbReference type="Pfam" id="PF13145"/>
    </source>
</evidence>